<evidence type="ECO:0000256" key="2">
    <source>
        <dbReference type="ARBA" id="ARBA00010487"/>
    </source>
</evidence>
<dbReference type="PANTHER" id="PTHR21355:SF0">
    <property type="entry name" value="G-PROTEIN COUPLED RECEPTOR-ASSOCIATED PROTEIN LMBRD2"/>
    <property type="match status" value="1"/>
</dbReference>
<evidence type="ECO:0000313" key="9">
    <source>
        <dbReference type="RefSeq" id="XP_027205526.1"/>
    </source>
</evidence>
<protein>
    <submittedName>
        <fullName evidence="9 10">LMBR1 domain-containing protein 2-B-like</fullName>
    </submittedName>
</protein>
<keyword evidence="4 7" id="KW-1133">Transmembrane helix</keyword>
<evidence type="ECO:0000256" key="1">
    <source>
        <dbReference type="ARBA" id="ARBA00004141"/>
    </source>
</evidence>
<dbReference type="KEGG" id="dpte:113799136"/>
<proteinExistence type="inferred from homology"/>
<feature type="transmembrane region" description="Helical" evidence="7">
    <location>
        <begin position="516"/>
        <end position="538"/>
    </location>
</feature>
<evidence type="ECO:0000256" key="4">
    <source>
        <dbReference type="ARBA" id="ARBA00022989"/>
    </source>
</evidence>
<dbReference type="InterPro" id="IPR051584">
    <property type="entry name" value="GPCR-associated_LMBR1"/>
</dbReference>
<dbReference type="Pfam" id="PF04791">
    <property type="entry name" value="LMBR1"/>
    <property type="match status" value="1"/>
</dbReference>
<dbReference type="PANTHER" id="PTHR21355">
    <property type="entry name" value="G-PROTEIN COUPLED RECEPTOR-ASSOCIATED PROTEIN LMBRD2"/>
    <property type="match status" value="1"/>
</dbReference>
<feature type="transmembrane region" description="Helical" evidence="7">
    <location>
        <begin position="5"/>
        <end position="22"/>
    </location>
</feature>
<feature type="transmembrane region" description="Helical" evidence="7">
    <location>
        <begin position="571"/>
        <end position="589"/>
    </location>
</feature>
<keyword evidence="5 7" id="KW-0472">Membrane</keyword>
<reference evidence="9 10" key="1">
    <citation type="submission" date="2025-04" db="UniProtKB">
        <authorList>
            <consortium name="RefSeq"/>
        </authorList>
    </citation>
    <scope>IDENTIFICATION</scope>
    <source>
        <strain evidence="9 10">Airmid</strain>
    </source>
</reference>
<organism evidence="8 9">
    <name type="scientific">Dermatophagoides pteronyssinus</name>
    <name type="common">European house dust mite</name>
    <dbReference type="NCBI Taxonomy" id="6956"/>
    <lineage>
        <taxon>Eukaryota</taxon>
        <taxon>Metazoa</taxon>
        <taxon>Ecdysozoa</taxon>
        <taxon>Arthropoda</taxon>
        <taxon>Chelicerata</taxon>
        <taxon>Arachnida</taxon>
        <taxon>Acari</taxon>
        <taxon>Acariformes</taxon>
        <taxon>Sarcoptiformes</taxon>
        <taxon>Astigmata</taxon>
        <taxon>Psoroptidia</taxon>
        <taxon>Analgoidea</taxon>
        <taxon>Pyroglyphidae</taxon>
        <taxon>Dermatophagoidinae</taxon>
        <taxon>Dermatophagoides</taxon>
    </lineage>
</organism>
<feature type="transmembrane region" description="Helical" evidence="7">
    <location>
        <begin position="423"/>
        <end position="442"/>
    </location>
</feature>
<keyword evidence="3 7" id="KW-0812">Transmembrane</keyword>
<feature type="region of interest" description="Disordered" evidence="6">
    <location>
        <begin position="626"/>
        <end position="685"/>
    </location>
</feature>
<feature type="transmembrane region" description="Helical" evidence="7">
    <location>
        <begin position="154"/>
        <end position="173"/>
    </location>
</feature>
<feature type="compositionally biased region" description="Basic and acidic residues" evidence="6">
    <location>
        <begin position="664"/>
        <end position="681"/>
    </location>
</feature>
<evidence type="ECO:0000313" key="8">
    <source>
        <dbReference type="Proteomes" id="UP000515146"/>
    </source>
</evidence>
<evidence type="ECO:0000256" key="6">
    <source>
        <dbReference type="SAM" id="MobiDB-lite"/>
    </source>
</evidence>
<evidence type="ECO:0000313" key="10">
    <source>
        <dbReference type="RefSeq" id="XP_027205527.1"/>
    </source>
</evidence>
<accession>A0A6P6YL97</accession>
<feature type="transmembrane region" description="Helical" evidence="7">
    <location>
        <begin position="34"/>
        <end position="53"/>
    </location>
</feature>
<dbReference type="OrthoDB" id="203099at2759"/>
<dbReference type="InterPro" id="IPR006876">
    <property type="entry name" value="LMBR1-like_membr_prot"/>
</dbReference>
<comment type="subcellular location">
    <subcellularLocation>
        <location evidence="1">Membrane</location>
        <topology evidence="1">Multi-pass membrane protein</topology>
    </subcellularLocation>
</comment>
<evidence type="ECO:0000256" key="7">
    <source>
        <dbReference type="SAM" id="Phobius"/>
    </source>
</evidence>
<dbReference type="GO" id="GO:0016020">
    <property type="term" value="C:membrane"/>
    <property type="evidence" value="ECO:0007669"/>
    <property type="project" value="UniProtKB-SubCell"/>
</dbReference>
<dbReference type="OMA" id="QLERICY"/>
<evidence type="ECO:0000256" key="5">
    <source>
        <dbReference type="ARBA" id="ARBA00023136"/>
    </source>
</evidence>
<dbReference type="Proteomes" id="UP000515146">
    <property type="component" value="Unplaced"/>
</dbReference>
<comment type="similarity">
    <text evidence="2">Belongs to the LIMR family.</text>
</comment>
<feature type="transmembrane region" description="Helical" evidence="7">
    <location>
        <begin position="474"/>
        <end position="495"/>
    </location>
</feature>
<dbReference type="AlphaFoldDB" id="A0A6P6YL97"/>
<gene>
    <name evidence="9 10" type="primary">LOC113799136</name>
</gene>
<evidence type="ECO:0000256" key="3">
    <source>
        <dbReference type="ARBA" id="ARBA00022692"/>
    </source>
</evidence>
<dbReference type="RefSeq" id="XP_027205527.1">
    <property type="nucleotide sequence ID" value="XM_027349726.1"/>
</dbReference>
<name>A0A6P6YL97_DERPT</name>
<sequence length="699" mass="82045">MPLYIPLLAVIITNFFLTFYLLNRYSNFGRQNLLITISVFISWFFSFNVVFILPLDITSTIYNQCIIRNNITNNGTDYIGNNQTTSIISNISSPLPLSFDHHNFTQIGHNLTASNNSSQIKSNNESQSQQKPTFICAKPWSYVPKNVLQNLWKFIYWSSQLLTWIILPIFQSYSMSGEFTVWKKIESSLKENLKYYCLFGFLFLIFLFYYATKQRLTMESLKIFCISASNTFGLFLLLILLSYGLVDIPRNFLKNYQCNHQYKLNYLYFRIGKINEEKYETNCQLEDLLDELRSYYVKISKENGSRYLMNKLQIIIDKCPESFRNELNESSIDLDLNFELNEKRLVSLNSKINKALQTSHRTEVQYRMLIKQAIHLEEIIKELNDDENSSLKTSTSLNNVSRIERWLIRNVPNVEFLLQHKHIIVYKIFFLVFGYLFSLFSISIVWSEFTFSIKSIPISIFALIINLIDYNYFWIELFSMLSIAYLSCCCYYTIFKIRIFNYYYLSKHQQTDEYSLIFSGMLLCRLASPLCLNFLSLIHFDSHISTESIEEETSFTQIMGHLDTISYISDYIFIYLPLFMSVFCVAILFKLDMKLFSYFGFGQYSLFDEISQEYLLEGEKLVKREQRKQRSSMATGSSSNVSGGGVKKTKFGKRDVNSNLNRTASREKLLPDEPTLIKDQDQQPQQNIVDIERNLFDDI</sequence>
<feature type="transmembrane region" description="Helical" evidence="7">
    <location>
        <begin position="223"/>
        <end position="246"/>
    </location>
</feature>
<keyword evidence="8" id="KW-1185">Reference proteome</keyword>
<dbReference type="RefSeq" id="XP_027205526.1">
    <property type="nucleotide sequence ID" value="XM_027349725.1"/>
</dbReference>
<feature type="transmembrane region" description="Helical" evidence="7">
    <location>
        <begin position="193"/>
        <end position="211"/>
    </location>
</feature>